<feature type="region of interest" description="Disordered" evidence="1">
    <location>
        <begin position="26"/>
        <end position="182"/>
    </location>
</feature>
<accession>A0A286GFL7</accession>
<organism evidence="3 4">
    <name type="scientific">Blastococcus haudaquaticus</name>
    <dbReference type="NCBI Taxonomy" id="1938745"/>
    <lineage>
        <taxon>Bacteria</taxon>
        <taxon>Bacillati</taxon>
        <taxon>Actinomycetota</taxon>
        <taxon>Actinomycetes</taxon>
        <taxon>Geodermatophilales</taxon>
        <taxon>Geodermatophilaceae</taxon>
        <taxon>Blastococcus</taxon>
    </lineage>
</organism>
<dbReference type="Proteomes" id="UP000219482">
    <property type="component" value="Unassembled WGS sequence"/>
</dbReference>
<protein>
    <submittedName>
        <fullName evidence="3">Uncharacterized protein</fullName>
    </submittedName>
</protein>
<keyword evidence="4" id="KW-1185">Reference proteome</keyword>
<feature type="compositionally biased region" description="Basic and acidic residues" evidence="1">
    <location>
        <begin position="34"/>
        <end position="50"/>
    </location>
</feature>
<reference evidence="4" key="1">
    <citation type="submission" date="2017-09" db="EMBL/GenBank/DDBJ databases">
        <authorList>
            <person name="Varghese N."/>
            <person name="Submissions S."/>
        </authorList>
    </citation>
    <scope>NUCLEOTIDE SEQUENCE [LARGE SCALE GENOMIC DNA]</scope>
    <source>
        <strain evidence="4">DSM 44270</strain>
    </source>
</reference>
<dbReference type="EMBL" id="OCNK01000001">
    <property type="protein sequence ID" value="SOD94317.1"/>
    <property type="molecule type" value="Genomic_DNA"/>
</dbReference>
<proteinExistence type="predicted"/>
<keyword evidence="2" id="KW-1133">Transmembrane helix</keyword>
<dbReference type="AlphaFoldDB" id="A0A286GFL7"/>
<sequence>MAEPDWNPDTGGRSLAEILREAGIESANRAARRRTWDDPEETGIRQRRAEAAAADGVAGRTGYGRRRSDQDPDRPDFSAPPPGAERRQNPERRAPRRPEPGPNTAAIPGLRPDRRPGVPAAAPMPSGPVPGIAAPRAPLHSQPVPALDRRAGQPIPQRGASRPVREPDHPVTGPIPVVRPGQVEDLDDDLDATPQESALAWLRFAGELVIALAAGVGVYFAATVLWEIVPHVAVLLAPLAVTGLVTGVGVWRQRQGREPVGARLLAVLVFAGTLLTIAPAAGLLAAGS</sequence>
<feature type="compositionally biased region" description="Basic and acidic residues" evidence="1">
    <location>
        <begin position="66"/>
        <end position="76"/>
    </location>
</feature>
<gene>
    <name evidence="3" type="ORF">SAMN06272739_0697</name>
</gene>
<keyword evidence="2" id="KW-0472">Membrane</keyword>
<evidence type="ECO:0000256" key="1">
    <source>
        <dbReference type="SAM" id="MobiDB-lite"/>
    </source>
</evidence>
<dbReference type="OrthoDB" id="5191262at2"/>
<feature type="transmembrane region" description="Helical" evidence="2">
    <location>
        <begin position="264"/>
        <end position="286"/>
    </location>
</feature>
<evidence type="ECO:0000313" key="3">
    <source>
        <dbReference type="EMBL" id="SOD94317.1"/>
    </source>
</evidence>
<keyword evidence="2" id="KW-0812">Transmembrane</keyword>
<evidence type="ECO:0000256" key="2">
    <source>
        <dbReference type="SAM" id="Phobius"/>
    </source>
</evidence>
<feature type="compositionally biased region" description="Low complexity" evidence="1">
    <location>
        <begin position="51"/>
        <end position="60"/>
    </location>
</feature>
<name>A0A286GFL7_9ACTN</name>
<evidence type="ECO:0000313" key="4">
    <source>
        <dbReference type="Proteomes" id="UP000219482"/>
    </source>
</evidence>
<feature type="compositionally biased region" description="Basic and acidic residues" evidence="1">
    <location>
        <begin position="84"/>
        <end position="99"/>
    </location>
</feature>
<feature type="transmembrane region" description="Helical" evidence="2">
    <location>
        <begin position="232"/>
        <end position="252"/>
    </location>
</feature>
<dbReference type="RefSeq" id="WP_097183101.1">
    <property type="nucleotide sequence ID" value="NZ_OCNK01000001.1"/>
</dbReference>
<feature type="transmembrane region" description="Helical" evidence="2">
    <location>
        <begin position="204"/>
        <end position="226"/>
    </location>
</feature>